<keyword evidence="1" id="KW-0812">Transmembrane</keyword>
<organism evidence="2 3">
    <name type="scientific">Phenylobacterium hankyongense</name>
    <dbReference type="NCBI Taxonomy" id="1813876"/>
    <lineage>
        <taxon>Bacteria</taxon>
        <taxon>Pseudomonadati</taxon>
        <taxon>Pseudomonadota</taxon>
        <taxon>Alphaproteobacteria</taxon>
        <taxon>Caulobacterales</taxon>
        <taxon>Caulobacteraceae</taxon>
        <taxon>Phenylobacterium</taxon>
    </lineage>
</organism>
<protein>
    <recommendedName>
        <fullName evidence="4">VanZ family protein</fullName>
    </recommendedName>
</protein>
<dbReference type="AlphaFoldDB" id="A0A328AWJ9"/>
<evidence type="ECO:0000256" key="1">
    <source>
        <dbReference type="SAM" id="Phobius"/>
    </source>
</evidence>
<keyword evidence="1" id="KW-0472">Membrane</keyword>
<keyword evidence="1" id="KW-1133">Transmembrane helix</keyword>
<dbReference type="EMBL" id="QFYP01000001">
    <property type="protein sequence ID" value="RAK59353.1"/>
    <property type="molecule type" value="Genomic_DNA"/>
</dbReference>
<feature type="transmembrane region" description="Helical" evidence="1">
    <location>
        <begin position="114"/>
        <end position="131"/>
    </location>
</feature>
<gene>
    <name evidence="2" type="ORF">DJ021_05795</name>
</gene>
<sequence>MGDGRPLPDRRARGPRAVRPDPAALPRPIRLALFALAVAVLLFLCLAPTSDLPKEHLWDKAEHAIAWLVLTALGLALSPKRPLRIALFAIGLGAGVEILQATMGFGRDGDWRDLVADSLGVGVALLSWSMFSRRVARLALRDGEAPSTAADL</sequence>
<accession>A0A328AWJ9</accession>
<dbReference type="PANTHER" id="PTHR28008">
    <property type="entry name" value="DOMAIN PROTEIN, PUTATIVE (AFU_ORTHOLOGUE AFUA_3G10980)-RELATED"/>
    <property type="match status" value="1"/>
</dbReference>
<proteinExistence type="predicted"/>
<dbReference type="Proteomes" id="UP000249842">
    <property type="component" value="Unassembled WGS sequence"/>
</dbReference>
<evidence type="ECO:0008006" key="4">
    <source>
        <dbReference type="Google" id="ProtNLM"/>
    </source>
</evidence>
<feature type="transmembrane region" description="Helical" evidence="1">
    <location>
        <begin position="29"/>
        <end position="49"/>
    </location>
</feature>
<comment type="caution">
    <text evidence="2">The sequence shown here is derived from an EMBL/GenBank/DDBJ whole genome shotgun (WGS) entry which is preliminary data.</text>
</comment>
<feature type="transmembrane region" description="Helical" evidence="1">
    <location>
        <begin position="61"/>
        <end position="78"/>
    </location>
</feature>
<name>A0A328AWJ9_9CAUL</name>
<dbReference type="PANTHER" id="PTHR28008:SF1">
    <property type="entry name" value="DOMAIN PROTEIN, PUTATIVE (AFU_ORTHOLOGUE AFUA_3G10980)-RELATED"/>
    <property type="match status" value="1"/>
</dbReference>
<feature type="transmembrane region" description="Helical" evidence="1">
    <location>
        <begin position="85"/>
        <end position="102"/>
    </location>
</feature>
<reference evidence="3" key="1">
    <citation type="submission" date="2018-05" db="EMBL/GenBank/DDBJ databases">
        <authorList>
            <person name="Li X."/>
        </authorList>
    </citation>
    <scope>NUCLEOTIDE SEQUENCE [LARGE SCALE GENOMIC DNA]</scope>
    <source>
        <strain evidence="3">HKS-05</strain>
    </source>
</reference>
<evidence type="ECO:0000313" key="2">
    <source>
        <dbReference type="EMBL" id="RAK59353.1"/>
    </source>
</evidence>
<evidence type="ECO:0000313" key="3">
    <source>
        <dbReference type="Proteomes" id="UP000249842"/>
    </source>
</evidence>
<keyword evidence="3" id="KW-1185">Reference proteome</keyword>